<proteinExistence type="predicted"/>
<keyword evidence="2" id="KW-1185">Reference proteome</keyword>
<reference evidence="1" key="1">
    <citation type="submission" date="2020-09" db="EMBL/GenBank/DDBJ databases">
        <title>Desulfogranum mesoprofundum gen. nov., sp. nov., a novel mesophilic, sulfate-reducing chemolithoautotroph isolated from a deep-sea hydrothermal vent chimney in the Suiyo Seamount.</title>
        <authorList>
            <person name="Hashimoto Y."/>
            <person name="Nakagawa S."/>
        </authorList>
    </citation>
    <scope>NUCLEOTIDE SEQUENCE</scope>
    <source>
        <strain evidence="1">KT2</strain>
    </source>
</reference>
<organism evidence="1 2">
    <name type="scientific">Desulfomarina profundi</name>
    <dbReference type="NCBI Taxonomy" id="2772557"/>
    <lineage>
        <taxon>Bacteria</taxon>
        <taxon>Pseudomonadati</taxon>
        <taxon>Thermodesulfobacteriota</taxon>
        <taxon>Desulfobulbia</taxon>
        <taxon>Desulfobulbales</taxon>
        <taxon>Desulfobulbaceae</taxon>
        <taxon>Desulfomarina</taxon>
    </lineage>
</organism>
<dbReference type="InterPro" id="IPR003745">
    <property type="entry name" value="DUF166"/>
</dbReference>
<name>A0A8D5FTF6_9BACT</name>
<dbReference type="Pfam" id="PF02593">
    <property type="entry name" value="DUF166"/>
    <property type="match status" value="1"/>
</dbReference>
<gene>
    <name evidence="1" type="ORF">DGMP_17690</name>
</gene>
<protein>
    <submittedName>
        <fullName evidence="1">Uncharacterized protein</fullName>
    </submittedName>
</protein>
<evidence type="ECO:0000313" key="2">
    <source>
        <dbReference type="Proteomes" id="UP000826725"/>
    </source>
</evidence>
<dbReference type="KEGG" id="dbk:DGMP_17690"/>
<sequence>MEDGKIAKVNVLRGAPCGATWEVAKRLIGHPVEDAARKIGLETQFYCSADPAGWDPVHGKSPVHFAGKIHDRELQKAIKKVFSLMEE</sequence>
<evidence type="ECO:0000313" key="1">
    <source>
        <dbReference type="EMBL" id="BCL61076.1"/>
    </source>
</evidence>
<dbReference type="EMBL" id="AP024086">
    <property type="protein sequence ID" value="BCL61076.1"/>
    <property type="molecule type" value="Genomic_DNA"/>
</dbReference>
<accession>A0A8D5FTF6</accession>
<dbReference type="AlphaFoldDB" id="A0A8D5FTF6"/>
<dbReference type="Proteomes" id="UP000826725">
    <property type="component" value="Chromosome"/>
</dbReference>